<proteinExistence type="predicted"/>
<gene>
    <name evidence="1" type="ORF">MM415A04215_0007</name>
    <name evidence="2" type="ORF">MM415B04824_0008</name>
</gene>
<reference evidence="2" key="1">
    <citation type="submission" date="2020-03" db="EMBL/GenBank/DDBJ databases">
        <title>The deep terrestrial virosphere.</title>
        <authorList>
            <person name="Holmfeldt K."/>
            <person name="Nilsson E."/>
            <person name="Simone D."/>
            <person name="Lopez-Fernandez M."/>
            <person name="Wu X."/>
            <person name="de Brujin I."/>
            <person name="Lundin D."/>
            <person name="Andersson A."/>
            <person name="Bertilsson S."/>
            <person name="Dopson M."/>
        </authorList>
    </citation>
    <scope>NUCLEOTIDE SEQUENCE</scope>
    <source>
        <strain evidence="1">MM415A04215</strain>
        <strain evidence="2">MM415B04824</strain>
    </source>
</reference>
<evidence type="ECO:0000313" key="2">
    <source>
        <dbReference type="EMBL" id="QJA92187.1"/>
    </source>
</evidence>
<name>A0A6M3LAP5_9ZZZZ</name>
<sequence>MMNEKQIKQQFRKIGKLLSKHNGEREQRAHNHNYIFEEGLLFGAWLAYDSVLETEK</sequence>
<dbReference type="EMBL" id="MT143045">
    <property type="protein sequence ID" value="QJA92187.1"/>
    <property type="molecule type" value="Genomic_DNA"/>
</dbReference>
<dbReference type="AlphaFoldDB" id="A0A6M3LAP5"/>
<protein>
    <submittedName>
        <fullName evidence="2">Uncharacterized protein</fullName>
    </submittedName>
</protein>
<accession>A0A6M3LAP5</accession>
<evidence type="ECO:0000313" key="1">
    <source>
        <dbReference type="EMBL" id="QJA69870.1"/>
    </source>
</evidence>
<dbReference type="EMBL" id="MT141743">
    <property type="protein sequence ID" value="QJA69870.1"/>
    <property type="molecule type" value="Genomic_DNA"/>
</dbReference>
<organism evidence="2">
    <name type="scientific">viral metagenome</name>
    <dbReference type="NCBI Taxonomy" id="1070528"/>
    <lineage>
        <taxon>unclassified sequences</taxon>
        <taxon>metagenomes</taxon>
        <taxon>organismal metagenomes</taxon>
    </lineage>
</organism>